<evidence type="ECO:0000256" key="1">
    <source>
        <dbReference type="ARBA" id="ARBA00022679"/>
    </source>
</evidence>
<name>A0A133VFL4_9EURY</name>
<keyword evidence="1" id="KW-0808">Transferase</keyword>
<dbReference type="InterPro" id="IPR029044">
    <property type="entry name" value="Nucleotide-diphossugar_trans"/>
</dbReference>
<sequence length="203" mass="22498">MSFVGLIMAGGKGKRMDSKVEKPLIKLNGKPMLEHIIEPLKELDEIEKIVVAFSPYTPETAKFAKSLSVITLKTPGEGFHADMKEAIKEIGEKPVLVISADLPLINRSILKEIIARFEKSSKPSLCVFVNFDDFNFSQEDKTTSRVDGKSVSPAGINIIEGGKINEPKIEQENMTLSRPELALNINDKKTLALARKFLSEDEL</sequence>
<dbReference type="InterPro" id="IPR025877">
    <property type="entry name" value="MobA-like_NTP_Trfase"/>
</dbReference>
<dbReference type="EMBL" id="LHYC01000028">
    <property type="protein sequence ID" value="KXB05217.1"/>
    <property type="molecule type" value="Genomic_DNA"/>
</dbReference>
<proteinExistence type="predicted"/>
<dbReference type="PANTHER" id="PTHR19136">
    <property type="entry name" value="MOLYBDENUM COFACTOR GUANYLYLTRANSFERASE"/>
    <property type="match status" value="1"/>
</dbReference>
<dbReference type="Pfam" id="PF12804">
    <property type="entry name" value="NTP_transf_3"/>
    <property type="match status" value="1"/>
</dbReference>
<comment type="caution">
    <text evidence="3">The sequence shown here is derived from an EMBL/GenBank/DDBJ whole genome shotgun (WGS) entry which is preliminary data.</text>
</comment>
<dbReference type="AlphaFoldDB" id="A0A133VFL4"/>
<dbReference type="Proteomes" id="UP000070549">
    <property type="component" value="Unassembled WGS sequence"/>
</dbReference>
<reference evidence="3 4" key="1">
    <citation type="journal article" date="2016" name="Sci. Rep.">
        <title>Metabolic traits of an uncultured archaeal lineage -MSBL1- from brine pools of the Red Sea.</title>
        <authorList>
            <person name="Mwirichia R."/>
            <person name="Alam I."/>
            <person name="Rashid M."/>
            <person name="Vinu M."/>
            <person name="Ba-Alawi W."/>
            <person name="Anthony Kamau A."/>
            <person name="Kamanda Ngugi D."/>
            <person name="Goker M."/>
            <person name="Klenk H.P."/>
            <person name="Bajic V."/>
            <person name="Stingl U."/>
        </authorList>
    </citation>
    <scope>NUCLEOTIDE SEQUENCE [LARGE SCALE GENOMIC DNA]</scope>
    <source>
        <strain evidence="3">SCGC-AAA382A03</strain>
    </source>
</reference>
<dbReference type="GO" id="GO:0016779">
    <property type="term" value="F:nucleotidyltransferase activity"/>
    <property type="evidence" value="ECO:0007669"/>
    <property type="project" value="TreeGrafter"/>
</dbReference>
<dbReference type="PANTHER" id="PTHR19136:SF86">
    <property type="entry name" value="ADENOSYLCOBINAMIDE-PHOSPHATE GUANYLYLTRANSFERASE"/>
    <property type="match status" value="1"/>
</dbReference>
<organism evidence="3 4">
    <name type="scientific">candidate division MSBL1 archaeon SCGC-AAA382A03</name>
    <dbReference type="NCBI Taxonomy" id="1698278"/>
    <lineage>
        <taxon>Archaea</taxon>
        <taxon>Methanobacteriati</taxon>
        <taxon>Methanobacteriota</taxon>
        <taxon>candidate division MSBL1</taxon>
    </lineage>
</organism>
<evidence type="ECO:0000313" key="3">
    <source>
        <dbReference type="EMBL" id="KXB05217.1"/>
    </source>
</evidence>
<protein>
    <recommendedName>
        <fullName evidence="2">MobA-like NTP transferase domain-containing protein</fullName>
    </recommendedName>
</protein>
<evidence type="ECO:0000259" key="2">
    <source>
        <dbReference type="Pfam" id="PF12804"/>
    </source>
</evidence>
<dbReference type="PATRIC" id="fig|1698278.3.peg.215"/>
<evidence type="ECO:0000313" key="4">
    <source>
        <dbReference type="Proteomes" id="UP000070549"/>
    </source>
</evidence>
<dbReference type="SUPFAM" id="SSF53448">
    <property type="entry name" value="Nucleotide-diphospho-sugar transferases"/>
    <property type="match status" value="1"/>
</dbReference>
<keyword evidence="4" id="KW-1185">Reference proteome</keyword>
<feature type="domain" description="MobA-like NTP transferase" evidence="2">
    <location>
        <begin position="5"/>
        <end position="125"/>
    </location>
</feature>
<gene>
    <name evidence="3" type="ORF">AKJ49_01265</name>
</gene>
<accession>A0A133VFL4</accession>
<dbReference type="Gene3D" id="3.90.550.10">
    <property type="entry name" value="Spore Coat Polysaccharide Biosynthesis Protein SpsA, Chain A"/>
    <property type="match status" value="1"/>
</dbReference>